<feature type="compositionally biased region" description="Pro residues" evidence="1">
    <location>
        <begin position="121"/>
        <end position="138"/>
    </location>
</feature>
<keyword evidence="5" id="KW-1185">Reference proteome</keyword>
<feature type="chain" id="PRO_5011658385" evidence="3">
    <location>
        <begin position="30"/>
        <end position="213"/>
    </location>
</feature>
<dbReference type="InterPro" id="IPR036852">
    <property type="entry name" value="Peptidase_S8/S53_dom_sf"/>
</dbReference>
<feature type="compositionally biased region" description="Basic and acidic residues" evidence="1">
    <location>
        <begin position="108"/>
        <end position="120"/>
    </location>
</feature>
<dbReference type="Proteomes" id="UP000199323">
    <property type="component" value="Unassembled WGS sequence"/>
</dbReference>
<keyword evidence="3" id="KW-0732">Signal</keyword>
<dbReference type="NCBIfam" id="NF041528">
    <property type="entry name" value="strep_LAETG"/>
    <property type="match status" value="1"/>
</dbReference>
<sequence length="213" mass="21542">MQMTRQGRRRSGVIAGAGMAALIGSAVLAAPASAHNSDWSVTCSSVSVHLTAYNGRVTNSVTLSVDGGAVLTQQNSFGDHFDFTGALPEHTAAIKVHLVVTAGDGKQYSRDEYKTSEPCEKPPTTPPTTPSTPPPTTPATPTTSAPTTTPPTTPATTPTTNAPVVQASTSPASGDLAETGSSSATPMIAGIAAAVVAAGAGLLLLNRRRGTHR</sequence>
<dbReference type="RefSeq" id="WP_177246379.1">
    <property type="nucleotide sequence ID" value="NZ_FONG01000004.1"/>
</dbReference>
<protein>
    <submittedName>
        <fullName evidence="4">LPXTG-motif cell wall anchor domain-containing protein</fullName>
    </submittedName>
</protein>
<dbReference type="EMBL" id="FONG01000004">
    <property type="protein sequence ID" value="SFE62454.1"/>
    <property type="molecule type" value="Genomic_DNA"/>
</dbReference>
<evidence type="ECO:0000313" key="5">
    <source>
        <dbReference type="Proteomes" id="UP000199323"/>
    </source>
</evidence>
<organism evidence="4 5">
    <name type="scientific">Actinacidiphila alni</name>
    <dbReference type="NCBI Taxonomy" id="380248"/>
    <lineage>
        <taxon>Bacteria</taxon>
        <taxon>Bacillati</taxon>
        <taxon>Actinomycetota</taxon>
        <taxon>Actinomycetes</taxon>
        <taxon>Kitasatosporales</taxon>
        <taxon>Streptomycetaceae</taxon>
        <taxon>Actinacidiphila</taxon>
    </lineage>
</organism>
<evidence type="ECO:0000256" key="3">
    <source>
        <dbReference type="SAM" id="SignalP"/>
    </source>
</evidence>
<dbReference type="SUPFAM" id="SSF52743">
    <property type="entry name" value="Subtilisin-like"/>
    <property type="match status" value="1"/>
</dbReference>
<gene>
    <name evidence="4" type="ORF">SAMN05216251_104112</name>
</gene>
<keyword evidence="2" id="KW-0812">Transmembrane</keyword>
<dbReference type="STRING" id="380248.SAMN05216251_104112"/>
<feature type="signal peptide" evidence="3">
    <location>
        <begin position="1"/>
        <end position="29"/>
    </location>
</feature>
<reference evidence="4 5" key="1">
    <citation type="submission" date="2016-10" db="EMBL/GenBank/DDBJ databases">
        <authorList>
            <person name="de Groot N.N."/>
        </authorList>
    </citation>
    <scope>NUCLEOTIDE SEQUENCE [LARGE SCALE GENOMIC DNA]</scope>
    <source>
        <strain evidence="4 5">CGMCC 4.3510</strain>
    </source>
</reference>
<accession>A0A1I2C2E5</accession>
<dbReference type="AlphaFoldDB" id="A0A1I2C2E5"/>
<keyword evidence="2" id="KW-1133">Transmembrane helix</keyword>
<keyword evidence="2" id="KW-0472">Membrane</keyword>
<feature type="transmembrane region" description="Helical" evidence="2">
    <location>
        <begin position="187"/>
        <end position="205"/>
    </location>
</feature>
<evidence type="ECO:0000313" key="4">
    <source>
        <dbReference type="EMBL" id="SFE62454.1"/>
    </source>
</evidence>
<dbReference type="GO" id="GO:0004252">
    <property type="term" value="F:serine-type endopeptidase activity"/>
    <property type="evidence" value="ECO:0007669"/>
    <property type="project" value="InterPro"/>
</dbReference>
<evidence type="ECO:0000256" key="2">
    <source>
        <dbReference type="SAM" id="Phobius"/>
    </source>
</evidence>
<feature type="region of interest" description="Disordered" evidence="1">
    <location>
        <begin position="108"/>
        <end position="182"/>
    </location>
</feature>
<evidence type="ECO:0000256" key="1">
    <source>
        <dbReference type="SAM" id="MobiDB-lite"/>
    </source>
</evidence>
<dbReference type="GO" id="GO:0006508">
    <property type="term" value="P:proteolysis"/>
    <property type="evidence" value="ECO:0007669"/>
    <property type="project" value="InterPro"/>
</dbReference>
<proteinExistence type="predicted"/>
<name>A0A1I2C2E5_9ACTN</name>
<feature type="compositionally biased region" description="Polar residues" evidence="1">
    <location>
        <begin position="161"/>
        <end position="172"/>
    </location>
</feature>
<dbReference type="NCBIfam" id="TIGR01167">
    <property type="entry name" value="LPXTG_anchor"/>
    <property type="match status" value="1"/>
</dbReference>